<gene>
    <name evidence="2" type="ORF">MNBD_GAMMA09-2618</name>
</gene>
<accession>A0A3B0XRL7</accession>
<protein>
    <submittedName>
        <fullName evidence="2">Uncharacterized protein</fullName>
    </submittedName>
</protein>
<keyword evidence="1" id="KW-0472">Membrane</keyword>
<dbReference type="EMBL" id="UOFI01000095">
    <property type="protein sequence ID" value="VAW67350.1"/>
    <property type="molecule type" value="Genomic_DNA"/>
</dbReference>
<dbReference type="AlphaFoldDB" id="A0A3B0XRL7"/>
<evidence type="ECO:0000256" key="1">
    <source>
        <dbReference type="SAM" id="Phobius"/>
    </source>
</evidence>
<keyword evidence="1" id="KW-1133">Transmembrane helix</keyword>
<evidence type="ECO:0000313" key="2">
    <source>
        <dbReference type="EMBL" id="VAW67350.1"/>
    </source>
</evidence>
<proteinExistence type="predicted"/>
<keyword evidence="1" id="KW-0812">Transmembrane</keyword>
<organism evidence="2">
    <name type="scientific">hydrothermal vent metagenome</name>
    <dbReference type="NCBI Taxonomy" id="652676"/>
    <lineage>
        <taxon>unclassified sequences</taxon>
        <taxon>metagenomes</taxon>
        <taxon>ecological metagenomes</taxon>
    </lineage>
</organism>
<feature type="transmembrane region" description="Helical" evidence="1">
    <location>
        <begin position="190"/>
        <end position="216"/>
    </location>
</feature>
<reference evidence="2" key="1">
    <citation type="submission" date="2018-06" db="EMBL/GenBank/DDBJ databases">
        <authorList>
            <person name="Zhirakovskaya E."/>
        </authorList>
    </citation>
    <scope>NUCLEOTIDE SEQUENCE</scope>
</reference>
<sequence length="227" mass="25811">MRKINTRKIRILLATWMLCALVTFVLGGGFATRYVLELSEGEFIAYEEKLNYINSIDILKTNDSYVLSICFNALLAYTHESYDYQIIKTFENNFTGWGTETVSRKKINLECKQTKDAINLLADARAGIKNFTSPYYKLNGTYCKPGIDSAMLTLGCLINPKQKWGRVEIALPKPEYQYTDNSNYRMLLPIAWLVDVLLAPIFIIYYSFLLLMYALWAASGGGIPGMP</sequence>
<name>A0A3B0XRL7_9ZZZZ</name>